<sequence length="331" mass="38126">LFCKTRWTTASESTDSIIRLEPVLEEIVTDENNLLNDKVKHIIQTRNFFSDLRILSFVLSPLRKAVLSLEFRSATLGDSNERLKEFDDDKYLTCFFLDPRFRYQTLKNNAYSKIMRCATTIGKNLGFDIEESRALYEPINWWNLIITELQPDSLPRLAHHLLAICPNSASCERGFSTLGWLFHNWRLNLDLTRLESMSKMIIYWKSNAKSELGFYGIDQKKNTCISETELNVCIAEAFAEVDNDDDHDENENLLTETSVRQTINGETIPQIIEIVKIPNDVLEDDIDESGDEGINVDDGDDGDESQREEKGVLDYDIDNLLDEFISEEEND</sequence>
<dbReference type="AlphaFoldDB" id="A0A2N0QUB0"/>
<name>A0A2N0QUB0_9GLOM</name>
<evidence type="ECO:0000313" key="2">
    <source>
        <dbReference type="EMBL" id="PKC54658.1"/>
    </source>
</evidence>
<dbReference type="VEuPathDB" id="FungiDB:RhiirFUN_018725"/>
<dbReference type="SUPFAM" id="SSF53098">
    <property type="entry name" value="Ribonuclease H-like"/>
    <property type="match status" value="1"/>
</dbReference>
<dbReference type="VEuPathDB" id="FungiDB:FUN_006432"/>
<comment type="caution">
    <text evidence="2">The sequence shown here is derived from an EMBL/GenBank/DDBJ whole genome shotgun (WGS) entry which is preliminary data.</text>
</comment>
<evidence type="ECO:0000313" key="3">
    <source>
        <dbReference type="Proteomes" id="UP000232688"/>
    </source>
</evidence>
<dbReference type="Proteomes" id="UP000232688">
    <property type="component" value="Unassembled WGS sequence"/>
</dbReference>
<feature type="compositionally biased region" description="Basic and acidic residues" evidence="1">
    <location>
        <begin position="304"/>
        <end position="313"/>
    </location>
</feature>
<dbReference type="InterPro" id="IPR012337">
    <property type="entry name" value="RNaseH-like_sf"/>
</dbReference>
<evidence type="ECO:0008006" key="4">
    <source>
        <dbReference type="Google" id="ProtNLM"/>
    </source>
</evidence>
<feature type="non-terminal residue" evidence="2">
    <location>
        <position position="1"/>
    </location>
</feature>
<feature type="region of interest" description="Disordered" evidence="1">
    <location>
        <begin position="284"/>
        <end position="313"/>
    </location>
</feature>
<reference evidence="2 3" key="2">
    <citation type="submission" date="2017-10" db="EMBL/GenBank/DDBJ databases">
        <title>Genome analyses suggest a sexual origin of heterokaryosis in a supposedly ancient asexual fungus.</title>
        <authorList>
            <person name="Corradi N."/>
            <person name="Sedzielewska K."/>
            <person name="Noel J."/>
            <person name="Charron P."/>
            <person name="Farinelli L."/>
            <person name="Marton T."/>
            <person name="Kruger M."/>
            <person name="Pelin A."/>
            <person name="Brachmann A."/>
            <person name="Corradi N."/>
        </authorList>
    </citation>
    <scope>NUCLEOTIDE SEQUENCE [LARGE SCALE GENOMIC DNA]</scope>
    <source>
        <strain evidence="2 3">A1</strain>
    </source>
</reference>
<feature type="compositionally biased region" description="Acidic residues" evidence="1">
    <location>
        <begin position="284"/>
        <end position="303"/>
    </location>
</feature>
<accession>A0A2N0QUB0</accession>
<reference evidence="2 3" key="1">
    <citation type="submission" date="2017-10" db="EMBL/GenBank/DDBJ databases">
        <title>Extensive intraspecific genome diversity in a model arbuscular mycorrhizal fungus.</title>
        <authorList>
            <person name="Chen E.C.H."/>
            <person name="Morin E."/>
            <person name="Baudet D."/>
            <person name="Noel J."/>
            <person name="Ndikumana S."/>
            <person name="Charron P."/>
            <person name="St-Onge C."/>
            <person name="Giorgi J."/>
            <person name="Grigoriev I.V."/>
            <person name="Roux C."/>
            <person name="Martin F.M."/>
            <person name="Corradi N."/>
        </authorList>
    </citation>
    <scope>NUCLEOTIDE SEQUENCE [LARGE SCALE GENOMIC DNA]</scope>
    <source>
        <strain evidence="2 3">A1</strain>
    </source>
</reference>
<gene>
    <name evidence="2" type="ORF">RhiirA1_476896</name>
</gene>
<dbReference type="EMBL" id="LLXH01003084">
    <property type="protein sequence ID" value="PKC54658.1"/>
    <property type="molecule type" value="Genomic_DNA"/>
</dbReference>
<protein>
    <recommendedName>
        <fullName evidence="4">HAT C-terminal dimerisation domain-containing protein</fullName>
    </recommendedName>
</protein>
<dbReference type="VEuPathDB" id="FungiDB:RhiirA1_476896"/>
<evidence type="ECO:0000256" key="1">
    <source>
        <dbReference type="SAM" id="MobiDB-lite"/>
    </source>
</evidence>
<organism evidence="2 3">
    <name type="scientific">Rhizophagus irregularis</name>
    <dbReference type="NCBI Taxonomy" id="588596"/>
    <lineage>
        <taxon>Eukaryota</taxon>
        <taxon>Fungi</taxon>
        <taxon>Fungi incertae sedis</taxon>
        <taxon>Mucoromycota</taxon>
        <taxon>Glomeromycotina</taxon>
        <taxon>Glomeromycetes</taxon>
        <taxon>Glomerales</taxon>
        <taxon>Glomeraceae</taxon>
        <taxon>Rhizophagus</taxon>
    </lineage>
</organism>
<proteinExistence type="predicted"/>